<evidence type="ECO:0000256" key="1">
    <source>
        <dbReference type="SAM" id="Phobius"/>
    </source>
</evidence>
<dbReference type="AlphaFoldDB" id="A0A2A4X672"/>
<proteinExistence type="predicted"/>
<keyword evidence="1" id="KW-0812">Transmembrane</keyword>
<reference evidence="3" key="1">
    <citation type="submission" date="2017-08" db="EMBL/GenBank/DDBJ databases">
        <title>A dynamic microbial community with high functional redundancy inhabits the cold, oxic subseafloor aquifer.</title>
        <authorList>
            <person name="Tully B.J."/>
            <person name="Wheat C.G."/>
            <person name="Glazer B.T."/>
            <person name="Huber J.A."/>
        </authorList>
    </citation>
    <scope>NUCLEOTIDE SEQUENCE [LARGE SCALE GENOMIC DNA]</scope>
</reference>
<organism evidence="2 3">
    <name type="scientific">Aerophobetes bacterium</name>
    <dbReference type="NCBI Taxonomy" id="2030807"/>
    <lineage>
        <taxon>Bacteria</taxon>
        <taxon>Candidatus Aerophobota</taxon>
    </lineage>
</organism>
<feature type="transmembrane region" description="Helical" evidence="1">
    <location>
        <begin position="92"/>
        <end position="113"/>
    </location>
</feature>
<feature type="transmembrane region" description="Helical" evidence="1">
    <location>
        <begin position="12"/>
        <end position="36"/>
    </location>
</feature>
<accession>A0A2A4X672</accession>
<feature type="transmembrane region" description="Helical" evidence="1">
    <location>
        <begin position="48"/>
        <end position="71"/>
    </location>
</feature>
<protein>
    <submittedName>
        <fullName evidence="2">Uncharacterized protein</fullName>
    </submittedName>
</protein>
<sequence>MKKIGFYFKTSLILTPMVTLMSSPVSLLGHIPSLFIALGPPVVLLGKWGVTTLLPCAAYGAAAVAFAGIGAGVRLGADQHIREHGMHDDEKMYVTAIHLSSTAASIFCMFQAIHHLKGKGTHRRSVLRKLPENLLSIGLSVTVPMINIQPILSRQKRLADWLSLGVFRKVITGTPLNHCTGNDRFFTEQGLYTFILGATTLTRREITFLRDALIPISSQEDVLYFKTCANMLVASQQLKSSIANHRPTNYRELYAALTHDQPQGQHYNGIARVLENGSIFWSSPLVENLNGRLLGMNQVLQRMYASQLPNFAEDIKFLIETYLVKSSLRKPMRLGKLPQTAGGQLRFWLNFNQTYLAPNKQALCAVTNVHNIDQARKNFQNALFIAVYKLTEHLKSLPPSQNMTRT</sequence>
<dbReference type="Proteomes" id="UP000218775">
    <property type="component" value="Unassembled WGS sequence"/>
</dbReference>
<dbReference type="EMBL" id="NVUK01000008">
    <property type="protein sequence ID" value="PCI78138.1"/>
    <property type="molecule type" value="Genomic_DNA"/>
</dbReference>
<name>A0A2A4X672_UNCAE</name>
<gene>
    <name evidence="2" type="ORF">COB21_01335</name>
</gene>
<evidence type="ECO:0000313" key="2">
    <source>
        <dbReference type="EMBL" id="PCI78138.1"/>
    </source>
</evidence>
<keyword evidence="1" id="KW-0472">Membrane</keyword>
<keyword evidence="1" id="KW-1133">Transmembrane helix</keyword>
<comment type="caution">
    <text evidence="2">The sequence shown here is derived from an EMBL/GenBank/DDBJ whole genome shotgun (WGS) entry which is preliminary data.</text>
</comment>
<evidence type="ECO:0000313" key="3">
    <source>
        <dbReference type="Proteomes" id="UP000218775"/>
    </source>
</evidence>